<feature type="region of interest" description="Disordered" evidence="6">
    <location>
        <begin position="1035"/>
        <end position="1156"/>
    </location>
</feature>
<name>A0AAV1SXS8_9ROSI</name>
<feature type="compositionally biased region" description="Polar residues" evidence="6">
    <location>
        <begin position="836"/>
        <end position="852"/>
    </location>
</feature>
<feature type="compositionally biased region" description="Polar residues" evidence="6">
    <location>
        <begin position="772"/>
        <end position="798"/>
    </location>
</feature>
<gene>
    <name evidence="8" type="ORF">DCAF_LOCUS27743</name>
</gene>
<keyword evidence="2" id="KW-0479">Metal-binding</keyword>
<feature type="region of interest" description="Disordered" evidence="6">
    <location>
        <begin position="757"/>
        <end position="799"/>
    </location>
</feature>
<accession>A0AAV1SXS8</accession>
<evidence type="ECO:0000313" key="8">
    <source>
        <dbReference type="EMBL" id="CAK7357454.1"/>
    </source>
</evidence>
<dbReference type="AlphaFoldDB" id="A0AAV1SXS8"/>
<feature type="compositionally biased region" description="Polar residues" evidence="6">
    <location>
        <begin position="473"/>
        <end position="488"/>
    </location>
</feature>
<feature type="region of interest" description="Disordered" evidence="6">
    <location>
        <begin position="559"/>
        <end position="613"/>
    </location>
</feature>
<reference evidence="8 9" key="1">
    <citation type="submission" date="2024-01" db="EMBL/GenBank/DDBJ databases">
        <authorList>
            <person name="Waweru B."/>
        </authorList>
    </citation>
    <scope>NUCLEOTIDE SEQUENCE [LARGE SCALE GENOMIC DNA]</scope>
</reference>
<feature type="compositionally biased region" description="Low complexity" evidence="6">
    <location>
        <begin position="1136"/>
        <end position="1150"/>
    </location>
</feature>
<keyword evidence="4" id="KW-0862">Zinc</keyword>
<comment type="caution">
    <text evidence="8">The sequence shown here is derived from an EMBL/GenBank/DDBJ whole genome shotgun (WGS) entry which is preliminary data.</text>
</comment>
<evidence type="ECO:0000256" key="6">
    <source>
        <dbReference type="SAM" id="MobiDB-lite"/>
    </source>
</evidence>
<evidence type="ECO:0000313" key="9">
    <source>
        <dbReference type="Proteomes" id="UP001314170"/>
    </source>
</evidence>
<feature type="compositionally biased region" description="Basic and acidic residues" evidence="6">
    <location>
        <begin position="1068"/>
        <end position="1082"/>
    </location>
</feature>
<evidence type="ECO:0000256" key="1">
    <source>
        <dbReference type="ARBA" id="ARBA00004123"/>
    </source>
</evidence>
<organism evidence="8 9">
    <name type="scientific">Dovyalis caffra</name>
    <dbReference type="NCBI Taxonomy" id="77055"/>
    <lineage>
        <taxon>Eukaryota</taxon>
        <taxon>Viridiplantae</taxon>
        <taxon>Streptophyta</taxon>
        <taxon>Embryophyta</taxon>
        <taxon>Tracheophyta</taxon>
        <taxon>Spermatophyta</taxon>
        <taxon>Magnoliopsida</taxon>
        <taxon>eudicotyledons</taxon>
        <taxon>Gunneridae</taxon>
        <taxon>Pentapetalae</taxon>
        <taxon>rosids</taxon>
        <taxon>fabids</taxon>
        <taxon>Malpighiales</taxon>
        <taxon>Salicaceae</taxon>
        <taxon>Flacourtieae</taxon>
        <taxon>Dovyalis</taxon>
    </lineage>
</organism>
<dbReference type="Pfam" id="PF24659">
    <property type="entry name" value="DUF7648"/>
    <property type="match status" value="1"/>
</dbReference>
<feature type="region of interest" description="Disordered" evidence="6">
    <location>
        <begin position="426"/>
        <end position="539"/>
    </location>
</feature>
<feature type="compositionally biased region" description="Polar residues" evidence="6">
    <location>
        <begin position="603"/>
        <end position="613"/>
    </location>
</feature>
<dbReference type="InterPro" id="IPR001965">
    <property type="entry name" value="Znf_PHD"/>
</dbReference>
<dbReference type="GO" id="GO:0005634">
    <property type="term" value="C:nucleus"/>
    <property type="evidence" value="ECO:0007669"/>
    <property type="project" value="UniProtKB-SubCell"/>
</dbReference>
<dbReference type="PROSITE" id="PS01359">
    <property type="entry name" value="ZF_PHD_1"/>
    <property type="match status" value="1"/>
</dbReference>
<dbReference type="InterPro" id="IPR019786">
    <property type="entry name" value="Zinc_finger_PHD-type_CS"/>
</dbReference>
<dbReference type="GO" id="GO:0008270">
    <property type="term" value="F:zinc ion binding"/>
    <property type="evidence" value="ECO:0007669"/>
    <property type="project" value="UniProtKB-KW"/>
</dbReference>
<keyword evidence="3" id="KW-0863">Zinc-finger</keyword>
<sequence length="1156" mass="127163">MKGGRSHRLQTHHQYDSHEDWVDGSWTVDCVCGVNFDDGEEMVNCDDCGVWVHTRCSKYVKGEELFTCDKCKKRKKRGNSSNNDDSEETEVAQLLVELPTKTIRLENSGGGGGNVGPPRKGLRLWTEIPMEERVHVQGIPGGDPALFSGYSKVFRPELWKCTGYVPKKFSFQYREFPCWDEKETKVENMSEEENDNENMVDKGAGVLFSLSKESAFGMPVTDLDGTRERDEGGGYEAKVYSREMKKWQSEDGEVRGANFAVRRERSALRPVVVHSGKRRKEDLGMAKDRSVKKRARTAEKELEARKRIFHTSKTAFTSTSDAKPLEFAEDKAPKSFKSELQTIKNKNLRDSSIQEQKSDSYIAVENGVEKPKNGLVVVEQSLEALSPDVSRPDSSTGAGLKEEKSSHEVLVAVKSSPKEFNVAASAPEHNDCGRMPGNNMLSGNLDDKMEGSTRRDAPVVDEPASASPEVKGSQINANSDAIPSSAQPNVKVEVDDDNSKGFLNRQSSHGDTKDARISYGNISENPKMNDAALGGSSNDHKVQEFDRNLEAVPLCHMDKANELSDNPRQHKRELERSEGSMEMQQCPPEPKNGAETAEELSKSGETISSSQALPNQHKMVVCVGKSSSTSATMIISKISASENLGSSDTLNFSSNTKKQVMPDCNSSIKKDQATNEIVTEEERHEMSRKIVTECPKSSVNSASKVLSSSKISHSSVPKRTISDSKDSMLYSSSKASLAQNPGDTVGSLQLESGSHAQNKIPASGLPLRAEKFNQSNGQSSSKTSHALTMNTSAPTNSPAALSDEELALLLHQELNSSPRVPRVPRVRHAAGLPHSASPTATSVLMKRSSSSGAKDHSLASRRKGKDTSKDGFRRYQEPDDEAKKTDRPSSSDQRRQDTGYKVDSVSKRGDSGSPIAVHSVKNNIPPASTSTANSGPSSSTEVNDHHLSSRRNSPRNISDEETGTVRAPVYRTLPGLINEIMSKGRRMTYEELCNAVLPHWHNLRKHNGERYAYSSPSQAVLDCLRNRHEWARLVDRGPKTNSSRKRRKFDPDESEDNDYGKVITAKGGESKSLESQREEVPKGKRKARKRRRLALEGRRIKDVRKRRKADMLTDDDSGLFSNSSNETLFSEDESQDSGAGAAGSEATASSDDTETS</sequence>
<feature type="region of interest" description="Disordered" evidence="6">
    <location>
        <begin position="830"/>
        <end position="966"/>
    </location>
</feature>
<dbReference type="SUPFAM" id="SSF57903">
    <property type="entry name" value="FYVE/PHD zinc finger"/>
    <property type="match status" value="1"/>
</dbReference>
<feature type="compositionally biased region" description="Polar residues" evidence="6">
    <location>
        <begin position="1119"/>
        <end position="1128"/>
    </location>
</feature>
<evidence type="ECO:0000256" key="4">
    <source>
        <dbReference type="ARBA" id="ARBA00022833"/>
    </source>
</evidence>
<protein>
    <recommendedName>
        <fullName evidence="7">Zinc finger PHD-type domain-containing protein</fullName>
    </recommendedName>
</protein>
<evidence type="ECO:0000256" key="5">
    <source>
        <dbReference type="ARBA" id="ARBA00023242"/>
    </source>
</evidence>
<dbReference type="PANTHER" id="PTHR14571:SF9">
    <property type="entry name" value="HISTONE-LYSINE N-METHYLTRANSFERASE SET-26-RELATED"/>
    <property type="match status" value="1"/>
</dbReference>
<dbReference type="SMART" id="SM00249">
    <property type="entry name" value="PHD"/>
    <property type="match status" value="1"/>
</dbReference>
<dbReference type="Proteomes" id="UP001314170">
    <property type="component" value="Unassembled WGS sequence"/>
</dbReference>
<proteinExistence type="predicted"/>
<evidence type="ECO:0000256" key="3">
    <source>
        <dbReference type="ARBA" id="ARBA00022771"/>
    </source>
</evidence>
<dbReference type="InterPro" id="IPR011011">
    <property type="entry name" value="Znf_FYVE_PHD"/>
</dbReference>
<feature type="region of interest" description="Disordered" evidence="6">
    <location>
        <begin position="384"/>
        <end position="408"/>
    </location>
</feature>
<dbReference type="InterPro" id="IPR013083">
    <property type="entry name" value="Znf_RING/FYVE/PHD"/>
</dbReference>
<dbReference type="Gene3D" id="3.30.40.10">
    <property type="entry name" value="Zinc/RING finger domain, C3HC4 (zinc finger)"/>
    <property type="match status" value="1"/>
</dbReference>
<comment type="subcellular location">
    <subcellularLocation>
        <location evidence="1">Nucleus</location>
    </subcellularLocation>
</comment>
<feature type="domain" description="Zinc finger PHD-type" evidence="7">
    <location>
        <begin position="29"/>
        <end position="72"/>
    </location>
</feature>
<feature type="compositionally biased region" description="Basic residues" evidence="6">
    <location>
        <begin position="1083"/>
        <end position="1092"/>
    </location>
</feature>
<feature type="compositionally biased region" description="Basic and acidic residues" evidence="6">
    <location>
        <begin position="445"/>
        <end position="458"/>
    </location>
</feature>
<dbReference type="InterPro" id="IPR056065">
    <property type="entry name" value="DUF7648"/>
</dbReference>
<feature type="compositionally biased region" description="Basic and acidic residues" evidence="6">
    <location>
        <begin position="559"/>
        <end position="579"/>
    </location>
</feature>
<dbReference type="PANTHER" id="PTHR14571">
    <property type="entry name" value="HISTONE-LYSINE N-METHYLTRANSFERASE SET-26-RELATED"/>
    <property type="match status" value="1"/>
</dbReference>
<feature type="compositionally biased region" description="Low complexity" evidence="6">
    <location>
        <begin position="925"/>
        <end position="940"/>
    </location>
</feature>
<evidence type="ECO:0000259" key="7">
    <source>
        <dbReference type="SMART" id="SM00249"/>
    </source>
</evidence>
<keyword evidence="5" id="KW-0539">Nucleus</keyword>
<evidence type="ECO:0000256" key="2">
    <source>
        <dbReference type="ARBA" id="ARBA00022723"/>
    </source>
</evidence>
<feature type="compositionally biased region" description="Basic and acidic residues" evidence="6">
    <location>
        <begin position="865"/>
        <end position="910"/>
    </location>
</feature>
<keyword evidence="9" id="KW-1185">Reference proteome</keyword>
<dbReference type="EMBL" id="CAWUPB010001199">
    <property type="protein sequence ID" value="CAK7357454.1"/>
    <property type="molecule type" value="Genomic_DNA"/>
</dbReference>